<dbReference type="EMBL" id="GBXM01103302">
    <property type="protein sequence ID" value="JAH05275.1"/>
    <property type="molecule type" value="Transcribed_RNA"/>
</dbReference>
<accession>A0A0E9PMI5</accession>
<evidence type="ECO:0000313" key="1">
    <source>
        <dbReference type="EMBL" id="JAH05275.1"/>
    </source>
</evidence>
<reference evidence="1" key="1">
    <citation type="submission" date="2014-11" db="EMBL/GenBank/DDBJ databases">
        <authorList>
            <person name="Amaro Gonzalez C."/>
        </authorList>
    </citation>
    <scope>NUCLEOTIDE SEQUENCE</scope>
</reference>
<reference evidence="1" key="2">
    <citation type="journal article" date="2015" name="Fish Shellfish Immunol.">
        <title>Early steps in the European eel (Anguilla anguilla)-Vibrio vulnificus interaction in the gills: Role of the RtxA13 toxin.</title>
        <authorList>
            <person name="Callol A."/>
            <person name="Pajuelo D."/>
            <person name="Ebbesson L."/>
            <person name="Teles M."/>
            <person name="MacKenzie S."/>
            <person name="Amaro C."/>
        </authorList>
    </citation>
    <scope>NUCLEOTIDE SEQUENCE</scope>
</reference>
<protein>
    <submittedName>
        <fullName evidence="1">Uncharacterized protein</fullName>
    </submittedName>
</protein>
<proteinExistence type="predicted"/>
<name>A0A0E9PMI5_ANGAN</name>
<dbReference type="AlphaFoldDB" id="A0A0E9PMI5"/>
<organism evidence="1">
    <name type="scientific">Anguilla anguilla</name>
    <name type="common">European freshwater eel</name>
    <name type="synonym">Muraena anguilla</name>
    <dbReference type="NCBI Taxonomy" id="7936"/>
    <lineage>
        <taxon>Eukaryota</taxon>
        <taxon>Metazoa</taxon>
        <taxon>Chordata</taxon>
        <taxon>Craniata</taxon>
        <taxon>Vertebrata</taxon>
        <taxon>Euteleostomi</taxon>
        <taxon>Actinopterygii</taxon>
        <taxon>Neopterygii</taxon>
        <taxon>Teleostei</taxon>
        <taxon>Anguilliformes</taxon>
        <taxon>Anguillidae</taxon>
        <taxon>Anguilla</taxon>
    </lineage>
</organism>
<sequence length="21" mass="2339">MLACELAFTEGFMEYAVNSVL</sequence>